<dbReference type="InterPro" id="IPR002177">
    <property type="entry name" value="DPS_DNA-bd"/>
</dbReference>
<dbReference type="PIRSF" id="PIRSF005900">
    <property type="entry name" value="Dps"/>
    <property type="match status" value="1"/>
</dbReference>
<dbReference type="PANTHER" id="PTHR42932:SF3">
    <property type="entry name" value="DNA PROTECTION DURING STARVATION PROTEIN"/>
    <property type="match status" value="1"/>
</dbReference>
<sequence>MASKKMKIPTTIDLGDQTRTAMVGLLQANLADGIDLVYQLKQAHWTVRGPNFIGFHELLDQLHEQVEDKVDLTAERIAVLGGQAEGTVDVSAQTSRLPKYPLDAVKIEDHVAAVTKSLAAYAENVRKAIDEASEAGDEGTADLFTEISRAADRARWFVEAHKVAA</sequence>
<dbReference type="PANTHER" id="PTHR42932">
    <property type="entry name" value="GENERAL STRESS PROTEIN 20U"/>
    <property type="match status" value="1"/>
</dbReference>
<dbReference type="Pfam" id="PF00210">
    <property type="entry name" value="Ferritin"/>
    <property type="match status" value="1"/>
</dbReference>
<dbReference type="Proteomes" id="UP000249590">
    <property type="component" value="Unassembled WGS sequence"/>
</dbReference>
<dbReference type="Gene3D" id="1.20.1260.10">
    <property type="match status" value="1"/>
</dbReference>
<comment type="similarity">
    <text evidence="1 2">Belongs to the Dps family.</text>
</comment>
<dbReference type="SUPFAM" id="SSF47240">
    <property type="entry name" value="Ferritin-like"/>
    <property type="match status" value="1"/>
</dbReference>
<keyword evidence="5" id="KW-1185">Reference proteome</keyword>
<gene>
    <name evidence="4" type="ORF">DLJ53_05910</name>
</gene>
<dbReference type="InterPro" id="IPR012347">
    <property type="entry name" value="Ferritin-like"/>
</dbReference>
<evidence type="ECO:0000259" key="3">
    <source>
        <dbReference type="Pfam" id="PF00210"/>
    </source>
</evidence>
<name>A0A8B2NUZ3_9HYPH</name>
<dbReference type="OrthoDB" id="9797687at2"/>
<dbReference type="NCBIfam" id="NF006975">
    <property type="entry name" value="PRK09448.1"/>
    <property type="match status" value="1"/>
</dbReference>
<dbReference type="EMBL" id="QHHQ01000001">
    <property type="protein sequence ID" value="RAI03998.1"/>
    <property type="molecule type" value="Genomic_DNA"/>
</dbReference>
<dbReference type="InterPro" id="IPR009078">
    <property type="entry name" value="Ferritin-like_SF"/>
</dbReference>
<dbReference type="GO" id="GO:0008199">
    <property type="term" value="F:ferric iron binding"/>
    <property type="evidence" value="ECO:0007669"/>
    <property type="project" value="InterPro"/>
</dbReference>
<evidence type="ECO:0000256" key="1">
    <source>
        <dbReference type="ARBA" id="ARBA00009497"/>
    </source>
</evidence>
<feature type="domain" description="Ferritin/DPS" evidence="3">
    <location>
        <begin position="25"/>
        <end position="161"/>
    </location>
</feature>
<evidence type="ECO:0000313" key="5">
    <source>
        <dbReference type="Proteomes" id="UP000249590"/>
    </source>
</evidence>
<evidence type="ECO:0000256" key="2">
    <source>
        <dbReference type="RuleBase" id="RU003875"/>
    </source>
</evidence>
<proteinExistence type="inferred from homology"/>
<organism evidence="4 5">
    <name type="scientific">Acuticoccus sediminis</name>
    <dbReference type="NCBI Taxonomy" id="2184697"/>
    <lineage>
        <taxon>Bacteria</taxon>
        <taxon>Pseudomonadati</taxon>
        <taxon>Pseudomonadota</taxon>
        <taxon>Alphaproteobacteria</taxon>
        <taxon>Hyphomicrobiales</taxon>
        <taxon>Amorphaceae</taxon>
        <taxon>Acuticoccus</taxon>
    </lineage>
</organism>
<reference evidence="4 5" key="1">
    <citation type="submission" date="2018-05" db="EMBL/GenBank/DDBJ databases">
        <title>Acuticoccus sediminis sp. nov., isolated from deep-sea sediment of Indian Ocean.</title>
        <authorList>
            <person name="Liu X."/>
            <person name="Lai Q."/>
            <person name="Du Y."/>
            <person name="Sun F."/>
            <person name="Zhang X."/>
            <person name="Wang S."/>
            <person name="Shao Z."/>
        </authorList>
    </citation>
    <scope>NUCLEOTIDE SEQUENCE [LARGE SCALE GENOMIC DNA]</scope>
    <source>
        <strain evidence="4 5">PTG4-2</strain>
    </source>
</reference>
<dbReference type="RefSeq" id="WP_111343125.1">
    <property type="nucleotide sequence ID" value="NZ_JAIWKD010000001.1"/>
</dbReference>
<accession>A0A8B2NUZ3</accession>
<dbReference type="CDD" id="cd01043">
    <property type="entry name" value="DPS"/>
    <property type="match status" value="1"/>
</dbReference>
<comment type="caution">
    <text evidence="4">The sequence shown here is derived from an EMBL/GenBank/DDBJ whole genome shotgun (WGS) entry which is preliminary data.</text>
</comment>
<dbReference type="PRINTS" id="PR01346">
    <property type="entry name" value="HELNAPAPROT"/>
</dbReference>
<dbReference type="InterPro" id="IPR008331">
    <property type="entry name" value="Ferritin_DPS_dom"/>
</dbReference>
<protein>
    <submittedName>
        <fullName evidence="4">DNA starvation/stationary phase protection protein Dps</fullName>
    </submittedName>
</protein>
<evidence type="ECO:0000313" key="4">
    <source>
        <dbReference type="EMBL" id="RAI03998.1"/>
    </source>
</evidence>
<dbReference type="AlphaFoldDB" id="A0A8B2NUZ3"/>